<evidence type="ECO:0000313" key="7">
    <source>
        <dbReference type="EMBL" id="BDG74345.1"/>
    </source>
</evidence>
<name>A0ABN6P9Z4_9PROT</name>
<keyword evidence="1" id="KW-0001">2Fe-2S</keyword>
<dbReference type="InterPro" id="IPR012675">
    <property type="entry name" value="Beta-grasp_dom_sf"/>
</dbReference>
<proteinExistence type="predicted"/>
<dbReference type="InterPro" id="IPR051452">
    <property type="entry name" value="Diverse_Oxidoreductases"/>
</dbReference>
<evidence type="ECO:0000256" key="2">
    <source>
        <dbReference type="ARBA" id="ARBA00022723"/>
    </source>
</evidence>
<dbReference type="SUPFAM" id="SSF54292">
    <property type="entry name" value="2Fe-2S ferredoxin-like"/>
    <property type="match status" value="1"/>
</dbReference>
<dbReference type="PROSITE" id="PS51085">
    <property type="entry name" value="2FE2S_FER_2"/>
    <property type="match status" value="1"/>
</dbReference>
<dbReference type="Gene3D" id="3.10.20.30">
    <property type="match status" value="1"/>
</dbReference>
<dbReference type="Gene3D" id="1.10.150.120">
    <property type="entry name" value="[2Fe-2S]-binding domain"/>
    <property type="match status" value="1"/>
</dbReference>
<feature type="domain" description="2Fe-2S ferredoxin-type" evidence="6">
    <location>
        <begin position="17"/>
        <end position="93"/>
    </location>
</feature>
<dbReference type="Pfam" id="PF01799">
    <property type="entry name" value="Fer2_2"/>
    <property type="match status" value="1"/>
</dbReference>
<dbReference type="InterPro" id="IPR036884">
    <property type="entry name" value="2Fe-2S-bd_dom_sf"/>
</dbReference>
<organism evidence="7 8">
    <name type="scientific">Roseomonas fluvialis</name>
    <dbReference type="NCBI Taxonomy" id="1750527"/>
    <lineage>
        <taxon>Bacteria</taxon>
        <taxon>Pseudomonadati</taxon>
        <taxon>Pseudomonadota</taxon>
        <taxon>Alphaproteobacteria</taxon>
        <taxon>Acetobacterales</taxon>
        <taxon>Roseomonadaceae</taxon>
        <taxon>Roseomonas</taxon>
    </lineage>
</organism>
<dbReference type="Proteomes" id="UP000831327">
    <property type="component" value="Chromosome"/>
</dbReference>
<evidence type="ECO:0000256" key="3">
    <source>
        <dbReference type="ARBA" id="ARBA00023002"/>
    </source>
</evidence>
<dbReference type="PANTHER" id="PTHR44379">
    <property type="entry name" value="OXIDOREDUCTASE WITH IRON-SULFUR SUBUNIT"/>
    <property type="match status" value="1"/>
</dbReference>
<keyword evidence="4" id="KW-0408">Iron</keyword>
<dbReference type="InterPro" id="IPR006058">
    <property type="entry name" value="2Fe2S_fd_BS"/>
</dbReference>
<keyword evidence="8" id="KW-1185">Reference proteome</keyword>
<protein>
    <submittedName>
        <fullName evidence="7">(2Fe-2S)-binding protein</fullName>
    </submittedName>
</protein>
<reference evidence="7 8" key="1">
    <citation type="journal article" date="2016" name="Microbes Environ.">
        <title>Phylogenetically diverse aerobic anoxygenic phototrophic bacteria isolated from epilithic biofilms in Tama river, Japan.</title>
        <authorList>
            <person name="Hirose S."/>
            <person name="Matsuura K."/>
            <person name="Haruta S."/>
        </authorList>
    </citation>
    <scope>NUCLEOTIDE SEQUENCE [LARGE SCALE GENOMIC DNA]</scope>
    <source>
        <strain evidence="7 8">S08</strain>
    </source>
</reference>
<dbReference type="InterPro" id="IPR036010">
    <property type="entry name" value="2Fe-2S_ferredoxin-like_sf"/>
</dbReference>
<keyword evidence="3" id="KW-0560">Oxidoreductase</keyword>
<dbReference type="InterPro" id="IPR001041">
    <property type="entry name" value="2Fe-2S_ferredoxin-type"/>
</dbReference>
<dbReference type="CDD" id="cd00207">
    <property type="entry name" value="fer2"/>
    <property type="match status" value="1"/>
</dbReference>
<dbReference type="PROSITE" id="PS00197">
    <property type="entry name" value="2FE2S_FER_1"/>
    <property type="match status" value="1"/>
</dbReference>
<evidence type="ECO:0000256" key="5">
    <source>
        <dbReference type="ARBA" id="ARBA00023014"/>
    </source>
</evidence>
<keyword evidence="5" id="KW-0411">Iron-sulfur</keyword>
<dbReference type="Pfam" id="PF00111">
    <property type="entry name" value="Fer2"/>
    <property type="match status" value="1"/>
</dbReference>
<dbReference type="EMBL" id="AP025637">
    <property type="protein sequence ID" value="BDG74345.1"/>
    <property type="molecule type" value="Genomic_DNA"/>
</dbReference>
<evidence type="ECO:0000256" key="4">
    <source>
        <dbReference type="ARBA" id="ARBA00023004"/>
    </source>
</evidence>
<evidence type="ECO:0000259" key="6">
    <source>
        <dbReference type="PROSITE" id="PS51085"/>
    </source>
</evidence>
<dbReference type="SUPFAM" id="SSF47741">
    <property type="entry name" value="CO dehydrogenase ISP C-domain like"/>
    <property type="match status" value="1"/>
</dbReference>
<sequence length="167" mass="17651">MMLSHKVVARAPPDGGRMIELTINGTVRRVDVEPDTPLLWVIRDTLGMTGTKYGCGIAQCGACTVLVDGQATRSCVTQADSVVGARITTIEAIEQDPVGRRVVEAWVGQQVPQCGYCQSGQVMAATALLQQTPKPTEEDIGAAMTNLCRCGTYNNIADAIRSAAAQG</sequence>
<keyword evidence="2" id="KW-0479">Metal-binding</keyword>
<gene>
    <name evidence="7" type="ORF">Rmf_42740</name>
</gene>
<dbReference type="PANTHER" id="PTHR44379:SF2">
    <property type="entry name" value="BLR6218 PROTEIN"/>
    <property type="match status" value="1"/>
</dbReference>
<evidence type="ECO:0000256" key="1">
    <source>
        <dbReference type="ARBA" id="ARBA00022714"/>
    </source>
</evidence>
<dbReference type="InterPro" id="IPR002888">
    <property type="entry name" value="2Fe-2S-bd"/>
</dbReference>
<evidence type="ECO:0000313" key="8">
    <source>
        <dbReference type="Proteomes" id="UP000831327"/>
    </source>
</evidence>
<accession>A0ABN6P9Z4</accession>